<dbReference type="InterPro" id="IPR052035">
    <property type="entry name" value="ZnF_BED_domain_contain"/>
</dbReference>
<dbReference type="Pfam" id="PF14372">
    <property type="entry name" value="hAT-like_RNase-H"/>
    <property type="match status" value="1"/>
</dbReference>
<dbReference type="GO" id="GO:0005634">
    <property type="term" value="C:nucleus"/>
    <property type="evidence" value="ECO:0007669"/>
    <property type="project" value="UniProtKB-SubCell"/>
</dbReference>
<comment type="subcellular location">
    <subcellularLocation>
        <location evidence="1">Nucleus</location>
    </subcellularLocation>
</comment>
<keyword evidence="5" id="KW-0238">DNA-binding</keyword>
<evidence type="ECO:0000256" key="4">
    <source>
        <dbReference type="ARBA" id="ARBA00022833"/>
    </source>
</evidence>
<dbReference type="AlphaFoldDB" id="A0AA88VPK6"/>
<proteinExistence type="predicted"/>
<evidence type="ECO:0000256" key="3">
    <source>
        <dbReference type="ARBA" id="ARBA00022771"/>
    </source>
</evidence>
<dbReference type="SUPFAM" id="SSF53098">
    <property type="entry name" value="Ribonuclease H-like"/>
    <property type="match status" value="1"/>
</dbReference>
<evidence type="ECO:0000313" key="9">
    <source>
        <dbReference type="Proteomes" id="UP001188597"/>
    </source>
</evidence>
<dbReference type="InterPro" id="IPR012337">
    <property type="entry name" value="RNaseH-like_sf"/>
</dbReference>
<keyword evidence="9" id="KW-1185">Reference proteome</keyword>
<dbReference type="GO" id="GO:0008270">
    <property type="term" value="F:zinc ion binding"/>
    <property type="evidence" value="ECO:0007669"/>
    <property type="project" value="UniProtKB-KW"/>
</dbReference>
<dbReference type="InterPro" id="IPR025525">
    <property type="entry name" value="hAT-like_transposase_RNase-H"/>
</dbReference>
<accession>A0AA88VPK6</accession>
<evidence type="ECO:0000256" key="6">
    <source>
        <dbReference type="ARBA" id="ARBA00023242"/>
    </source>
</evidence>
<evidence type="ECO:0000256" key="5">
    <source>
        <dbReference type="ARBA" id="ARBA00023125"/>
    </source>
</evidence>
<evidence type="ECO:0000256" key="1">
    <source>
        <dbReference type="ARBA" id="ARBA00004123"/>
    </source>
</evidence>
<dbReference type="EMBL" id="JAVXUP010001329">
    <property type="protein sequence ID" value="KAK3013026.1"/>
    <property type="molecule type" value="Genomic_DNA"/>
</dbReference>
<evidence type="ECO:0000259" key="7">
    <source>
        <dbReference type="Pfam" id="PF14372"/>
    </source>
</evidence>
<keyword evidence="3" id="KW-0863">Zinc-finger</keyword>
<dbReference type="PANTHER" id="PTHR46481:SF10">
    <property type="entry name" value="ZINC FINGER BED DOMAIN-CONTAINING PROTEIN 39"/>
    <property type="match status" value="1"/>
</dbReference>
<evidence type="ECO:0000256" key="2">
    <source>
        <dbReference type="ARBA" id="ARBA00022723"/>
    </source>
</evidence>
<dbReference type="Proteomes" id="UP001188597">
    <property type="component" value="Unassembled WGS sequence"/>
</dbReference>
<name>A0AA88VPK6_9ASTE</name>
<evidence type="ECO:0000313" key="8">
    <source>
        <dbReference type="EMBL" id="KAK3013026.1"/>
    </source>
</evidence>
<reference evidence="8" key="1">
    <citation type="submission" date="2022-12" db="EMBL/GenBank/DDBJ databases">
        <title>Draft genome assemblies for two species of Escallonia (Escalloniales).</title>
        <authorList>
            <person name="Chanderbali A."/>
            <person name="Dervinis C."/>
            <person name="Anghel I."/>
            <person name="Soltis D."/>
            <person name="Soltis P."/>
            <person name="Zapata F."/>
        </authorList>
    </citation>
    <scope>NUCLEOTIDE SEQUENCE</scope>
    <source>
        <strain evidence="8">UCBG64.0493</strain>
        <tissue evidence="8">Leaf</tissue>
    </source>
</reference>
<feature type="domain" description="hAT-like transposase RNase-H fold" evidence="7">
    <location>
        <begin position="405"/>
        <end position="501"/>
    </location>
</feature>
<gene>
    <name evidence="8" type="ORF">RJ639_009975</name>
</gene>
<keyword evidence="4" id="KW-0862">Zinc</keyword>
<comment type="caution">
    <text evidence="8">The sequence shown here is derived from an EMBL/GenBank/DDBJ whole genome shotgun (WGS) entry which is preliminary data.</text>
</comment>
<organism evidence="8 9">
    <name type="scientific">Escallonia herrerae</name>
    <dbReference type="NCBI Taxonomy" id="1293975"/>
    <lineage>
        <taxon>Eukaryota</taxon>
        <taxon>Viridiplantae</taxon>
        <taxon>Streptophyta</taxon>
        <taxon>Embryophyta</taxon>
        <taxon>Tracheophyta</taxon>
        <taxon>Spermatophyta</taxon>
        <taxon>Magnoliopsida</taxon>
        <taxon>eudicotyledons</taxon>
        <taxon>Gunneridae</taxon>
        <taxon>Pentapetalae</taxon>
        <taxon>asterids</taxon>
        <taxon>campanulids</taxon>
        <taxon>Escalloniales</taxon>
        <taxon>Escalloniaceae</taxon>
        <taxon>Escallonia</taxon>
    </lineage>
</organism>
<keyword evidence="2" id="KW-0479">Metal-binding</keyword>
<dbReference type="PANTHER" id="PTHR46481">
    <property type="entry name" value="ZINC FINGER BED DOMAIN-CONTAINING PROTEIN 4"/>
    <property type="match status" value="1"/>
</dbReference>
<protein>
    <recommendedName>
        <fullName evidence="7">hAT-like transposase RNase-H fold domain-containing protein</fullName>
    </recommendedName>
</protein>
<keyword evidence="6" id="KW-0539">Nucleus</keyword>
<sequence length="577" mass="66540">MEEKARVKHIMGYMEGQISLSVDVLKYNVMCLKGHFVDDHWNLRTWVLNFRLIRQCESLADAILMCLKDLDIEGKISTLTLAIDDGEEDEIVEKVKKKVQEKKSFPLNGQLFRVKCCAAMFDLMVKDAFEEIATIIHKLYELSWILTQVSVGSCSFTSEVAKKMLARLDTYCKEAFMDLEREDSISDSNSNDSEEEFPSGLKQGLCDPLWLPEYKQFIQINGQSPIHPDQWSVSKISLLEVSCCTSDKIGFSTPKDSNMSRNAEARQALAKFFGYEESRTRTAEDQRVKEVLEMLSPEFPFNLDFFGRKCLKLFEEEKDAYQRVNDIVDQIGNVYSFKDVLPTWKNRSQQLKEAQIMYRHHPKFSGRRNRALYNTPSKKGWEKVSSICDLVDDIYGIVYPLFEMEFPTANIYFHHLEELQTYLMQKSKNPNAFIRGVAEKMLQSFIKYMKDMHLVLAVASVLDPRYKMKYIEFSSSKFEGSDGDLQVSTVLDAVSKLYADYVKKISDTEESASDSAPELEESKKYTRFFKAGRCSSDEGSLGWELLQEYQQYIQSAECQVTTLIPHNLSTGLQEIVW</sequence>
<dbReference type="GO" id="GO:0003677">
    <property type="term" value="F:DNA binding"/>
    <property type="evidence" value="ECO:0007669"/>
    <property type="project" value="UniProtKB-KW"/>
</dbReference>